<dbReference type="VEuPathDB" id="FungiDB:H310_03917"/>
<reference evidence="2" key="1">
    <citation type="submission" date="2013-12" db="EMBL/GenBank/DDBJ databases">
        <title>The Genome Sequence of Aphanomyces invadans NJM9701.</title>
        <authorList>
            <consortium name="The Broad Institute Genomics Platform"/>
            <person name="Russ C."/>
            <person name="Tyler B."/>
            <person name="van West P."/>
            <person name="Dieguez-Uribeondo J."/>
            <person name="Young S.K."/>
            <person name="Zeng Q."/>
            <person name="Gargeya S."/>
            <person name="Fitzgerald M."/>
            <person name="Abouelleil A."/>
            <person name="Alvarado L."/>
            <person name="Chapman S.B."/>
            <person name="Gainer-Dewar J."/>
            <person name="Goldberg J."/>
            <person name="Griggs A."/>
            <person name="Gujja S."/>
            <person name="Hansen M."/>
            <person name="Howarth C."/>
            <person name="Imamovic A."/>
            <person name="Ireland A."/>
            <person name="Larimer J."/>
            <person name="McCowan C."/>
            <person name="Murphy C."/>
            <person name="Pearson M."/>
            <person name="Poon T.W."/>
            <person name="Priest M."/>
            <person name="Roberts A."/>
            <person name="Saif S."/>
            <person name="Shea T."/>
            <person name="Sykes S."/>
            <person name="Wortman J."/>
            <person name="Nusbaum C."/>
            <person name="Birren B."/>
        </authorList>
    </citation>
    <scope>NUCLEOTIDE SEQUENCE [LARGE SCALE GENOMIC DNA]</scope>
    <source>
        <strain evidence="2">NJM9701</strain>
    </source>
</reference>
<gene>
    <name evidence="2" type="ORF">H310_03917</name>
</gene>
<feature type="region of interest" description="Disordered" evidence="1">
    <location>
        <begin position="1"/>
        <end position="26"/>
    </location>
</feature>
<dbReference type="GeneID" id="20080967"/>
<name>A0A024UFW7_9STRA</name>
<accession>A0A024UFW7</accession>
<dbReference type="OrthoDB" id="70755at2759"/>
<dbReference type="AlphaFoldDB" id="A0A024UFW7"/>
<feature type="compositionally biased region" description="Polar residues" evidence="1">
    <location>
        <begin position="208"/>
        <end position="234"/>
    </location>
</feature>
<dbReference type="EMBL" id="KI913957">
    <property type="protein sequence ID" value="ETW04777.1"/>
    <property type="molecule type" value="Genomic_DNA"/>
</dbReference>
<evidence type="ECO:0000313" key="2">
    <source>
        <dbReference type="EMBL" id="ETW04777.1"/>
    </source>
</evidence>
<feature type="compositionally biased region" description="Basic and acidic residues" evidence="1">
    <location>
        <begin position="1"/>
        <end position="11"/>
    </location>
</feature>
<proteinExistence type="predicted"/>
<organism evidence="2">
    <name type="scientific">Aphanomyces invadans</name>
    <dbReference type="NCBI Taxonomy" id="157072"/>
    <lineage>
        <taxon>Eukaryota</taxon>
        <taxon>Sar</taxon>
        <taxon>Stramenopiles</taxon>
        <taxon>Oomycota</taxon>
        <taxon>Saprolegniomycetes</taxon>
        <taxon>Saprolegniales</taxon>
        <taxon>Verrucalvaceae</taxon>
        <taxon>Aphanomyces</taxon>
    </lineage>
</organism>
<feature type="region of interest" description="Disordered" evidence="1">
    <location>
        <begin position="191"/>
        <end position="234"/>
    </location>
</feature>
<sequence length="251" mass="27743">MLAAGRHRDQIMTKSMSHSSADGRGDEVILSHSDYHANEHSEVECKGCRSLLTENQLLRDLLLRTSPDAQQIIHAFDKRLDNQRQRLEVAGGLKIKGPVTSPKTVTAIKVKPTGVLSQSITPEVFRKLSHSAAVELVKVHPSYKELYDLAANPNGTLFERVLSSDVFTEEQKRKQLQLALLRQKELNDMDSHPRIAIKSPKAAGDASHISTAKSPRNGASSPRQATSLSRSLDSPTDNYFTLHNNVALHKS</sequence>
<evidence type="ECO:0000256" key="1">
    <source>
        <dbReference type="SAM" id="MobiDB-lite"/>
    </source>
</evidence>
<protein>
    <submittedName>
        <fullName evidence="2">Uncharacterized protein</fullName>
    </submittedName>
</protein>
<dbReference type="RefSeq" id="XP_008866215.1">
    <property type="nucleotide sequence ID" value="XM_008867993.1"/>
</dbReference>